<evidence type="ECO:0000313" key="8">
    <source>
        <dbReference type="Proteomes" id="UP000593578"/>
    </source>
</evidence>
<reference evidence="7 8" key="1">
    <citation type="journal article" date="2019" name="Genome Biol. Evol.">
        <title>Insights into the evolution of the New World diploid cottons (Gossypium, subgenus Houzingenia) based on genome sequencing.</title>
        <authorList>
            <person name="Grover C.E."/>
            <person name="Arick M.A. 2nd"/>
            <person name="Thrash A."/>
            <person name="Conover J.L."/>
            <person name="Sanders W.S."/>
            <person name="Peterson D.G."/>
            <person name="Frelichowski J.E."/>
            <person name="Scheffler J.A."/>
            <person name="Scheffler B.E."/>
            <person name="Wendel J.F."/>
        </authorList>
    </citation>
    <scope>NUCLEOTIDE SEQUENCE [LARGE SCALE GENOMIC DNA]</scope>
    <source>
        <strain evidence="7">8</strain>
        <tissue evidence="7">Leaf</tissue>
    </source>
</reference>
<dbReference type="Gene3D" id="3.30.70.330">
    <property type="match status" value="1"/>
</dbReference>
<feature type="region of interest" description="Disordered" evidence="5">
    <location>
        <begin position="102"/>
        <end position="236"/>
    </location>
</feature>
<evidence type="ECO:0000313" key="7">
    <source>
        <dbReference type="EMBL" id="MBA0600493.1"/>
    </source>
</evidence>
<evidence type="ECO:0000256" key="5">
    <source>
        <dbReference type="SAM" id="MobiDB-lite"/>
    </source>
</evidence>
<keyword evidence="1" id="KW-0507">mRNA processing</keyword>
<dbReference type="InterPro" id="IPR035979">
    <property type="entry name" value="RBD_domain_sf"/>
</dbReference>
<dbReference type="SUPFAM" id="SSF54928">
    <property type="entry name" value="RNA-binding domain, RBD"/>
    <property type="match status" value="1"/>
</dbReference>
<dbReference type="GO" id="GO:0006397">
    <property type="term" value="P:mRNA processing"/>
    <property type="evidence" value="ECO:0007669"/>
    <property type="project" value="UniProtKB-KW"/>
</dbReference>
<dbReference type="PROSITE" id="PS50102">
    <property type="entry name" value="RRM"/>
    <property type="match status" value="1"/>
</dbReference>
<dbReference type="GO" id="GO:0003723">
    <property type="term" value="F:RNA binding"/>
    <property type="evidence" value="ECO:0007669"/>
    <property type="project" value="UniProtKB-UniRule"/>
</dbReference>
<dbReference type="EMBL" id="JABEZZ010000011">
    <property type="protein sequence ID" value="MBA0600493.1"/>
    <property type="molecule type" value="Genomic_DNA"/>
</dbReference>
<dbReference type="Pfam" id="PF00076">
    <property type="entry name" value="RRM_1"/>
    <property type="match status" value="1"/>
</dbReference>
<feature type="compositionally biased region" description="Low complexity" evidence="5">
    <location>
        <begin position="120"/>
        <end position="136"/>
    </location>
</feature>
<keyword evidence="2" id="KW-0747">Spliceosome</keyword>
<name>A0A7J8QGR9_GOSRA</name>
<keyword evidence="3" id="KW-0508">mRNA splicing</keyword>
<feature type="domain" description="RRM" evidence="6">
    <location>
        <begin position="46"/>
        <end position="136"/>
    </location>
</feature>
<keyword evidence="4" id="KW-0694">RNA-binding</keyword>
<dbReference type="GO" id="GO:0008380">
    <property type="term" value="P:RNA splicing"/>
    <property type="evidence" value="ECO:0007669"/>
    <property type="project" value="UniProtKB-KW"/>
</dbReference>
<dbReference type="Proteomes" id="UP000593578">
    <property type="component" value="Unassembled WGS sequence"/>
</dbReference>
<evidence type="ECO:0000256" key="4">
    <source>
        <dbReference type="PROSITE-ProRule" id="PRU00176"/>
    </source>
</evidence>
<evidence type="ECO:0000256" key="1">
    <source>
        <dbReference type="ARBA" id="ARBA00022664"/>
    </source>
</evidence>
<feature type="region of interest" description="Disordered" evidence="5">
    <location>
        <begin position="1"/>
        <end position="43"/>
    </location>
</feature>
<comment type="caution">
    <text evidence="7">The sequence shown here is derived from an EMBL/GenBank/DDBJ whole genome shotgun (WGS) entry which is preliminary data.</text>
</comment>
<dbReference type="GO" id="GO:0005681">
    <property type="term" value="C:spliceosomal complex"/>
    <property type="evidence" value="ECO:0007669"/>
    <property type="project" value="UniProtKB-KW"/>
</dbReference>
<dbReference type="InterPro" id="IPR050907">
    <property type="entry name" value="SRSF"/>
</dbReference>
<feature type="compositionally biased region" description="Low complexity" evidence="5">
    <location>
        <begin position="206"/>
        <end position="224"/>
    </location>
</feature>
<protein>
    <recommendedName>
        <fullName evidence="6">RRM domain-containing protein</fullName>
    </recommendedName>
</protein>
<dbReference type="InterPro" id="IPR012677">
    <property type="entry name" value="Nucleotide-bd_a/b_plait_sf"/>
</dbReference>
<dbReference type="AlphaFoldDB" id="A0A7J8QGR9"/>
<evidence type="ECO:0000256" key="3">
    <source>
        <dbReference type="ARBA" id="ARBA00023187"/>
    </source>
</evidence>
<dbReference type="PANTHER" id="PTHR23147">
    <property type="entry name" value="SERINE/ARGININE RICH SPLICING FACTOR"/>
    <property type="match status" value="1"/>
</dbReference>
<evidence type="ECO:0000259" key="6">
    <source>
        <dbReference type="PROSITE" id="PS50102"/>
    </source>
</evidence>
<proteinExistence type="predicted"/>
<accession>A0A7J8QGR9</accession>
<dbReference type="SMART" id="SM00360">
    <property type="entry name" value="RRM"/>
    <property type="match status" value="1"/>
</dbReference>
<gene>
    <name evidence="7" type="ORF">Gorai_006680</name>
</gene>
<feature type="compositionally biased region" description="Basic and acidic residues" evidence="5">
    <location>
        <begin position="225"/>
        <end position="236"/>
    </location>
</feature>
<dbReference type="InterPro" id="IPR000504">
    <property type="entry name" value="RRM_dom"/>
</dbReference>
<sequence>MRRYSPQYHSPPRRGYGGRERDFPRRGYGGGGGGGSGYGRREQSHGSLLVRNIPLDCRPEELRIPFERFGLVRDVYIPKDYYTGQPRGFAFVQFVDSYDASEAQRRSRSRSPSRMRSPHHPSSSRGRYRSRSYSPAPRRRGNYSVSPGRRHEEQPRSPVGPPQERDGDYSHRSYSPGYENADGNGYGEKSAIEPENSRAAWRRSPCRSSRSPGRYSRSPSGSRSRSADLHVGIADK</sequence>
<evidence type="ECO:0000256" key="2">
    <source>
        <dbReference type="ARBA" id="ARBA00022728"/>
    </source>
</evidence>
<feature type="compositionally biased region" description="Gly residues" evidence="5">
    <location>
        <begin position="27"/>
        <end position="38"/>
    </location>
</feature>
<organism evidence="7 8">
    <name type="scientific">Gossypium raimondii</name>
    <name type="common">Peruvian cotton</name>
    <name type="synonym">Gossypium klotzschianum subsp. raimondii</name>
    <dbReference type="NCBI Taxonomy" id="29730"/>
    <lineage>
        <taxon>Eukaryota</taxon>
        <taxon>Viridiplantae</taxon>
        <taxon>Streptophyta</taxon>
        <taxon>Embryophyta</taxon>
        <taxon>Tracheophyta</taxon>
        <taxon>Spermatophyta</taxon>
        <taxon>Magnoliopsida</taxon>
        <taxon>eudicotyledons</taxon>
        <taxon>Gunneridae</taxon>
        <taxon>Pentapetalae</taxon>
        <taxon>rosids</taxon>
        <taxon>malvids</taxon>
        <taxon>Malvales</taxon>
        <taxon>Malvaceae</taxon>
        <taxon>Malvoideae</taxon>
        <taxon>Gossypium</taxon>
    </lineage>
</organism>
<feature type="compositionally biased region" description="Basic residues" evidence="5">
    <location>
        <begin position="106"/>
        <end position="119"/>
    </location>
</feature>